<sequence length="145" mass="16756">METNIAPGLRFSILDREFKRKLEERANRMGLTAVQLRVLGELSRAESMGACEINQKDLEKALAVTHPTMTEIIKRLEKKKAVICTQSKVDARYKKINCADEYKNIHIELKKMDWEIFNKICAGIPEEDIQTFLKASEKMLENIEK</sequence>
<dbReference type="GO" id="GO:0003677">
    <property type="term" value="F:DNA binding"/>
    <property type="evidence" value="ECO:0007669"/>
    <property type="project" value="UniProtKB-KW"/>
</dbReference>
<dbReference type="SUPFAM" id="SSF46785">
    <property type="entry name" value="Winged helix' DNA-binding domain"/>
    <property type="match status" value="1"/>
</dbReference>
<dbReference type="EMBL" id="CYXZ01000016">
    <property type="protein sequence ID" value="CUN17524.1"/>
    <property type="molecule type" value="Genomic_DNA"/>
</dbReference>
<dbReference type="SMART" id="SM00347">
    <property type="entry name" value="HTH_MARR"/>
    <property type="match status" value="1"/>
</dbReference>
<dbReference type="PaxDb" id="166486-ERS852572_02280"/>
<gene>
    <name evidence="5" type="ORF">ERS852572_02280</name>
</gene>
<dbReference type="Pfam" id="PF12802">
    <property type="entry name" value="MarR_2"/>
    <property type="match status" value="1"/>
</dbReference>
<organism evidence="5 6">
    <name type="scientific">Roseburia intestinalis</name>
    <dbReference type="NCBI Taxonomy" id="166486"/>
    <lineage>
        <taxon>Bacteria</taxon>
        <taxon>Bacillati</taxon>
        <taxon>Bacillota</taxon>
        <taxon>Clostridia</taxon>
        <taxon>Lachnospirales</taxon>
        <taxon>Lachnospiraceae</taxon>
        <taxon>Roseburia</taxon>
    </lineage>
</organism>
<dbReference type="GO" id="GO:0003700">
    <property type="term" value="F:DNA-binding transcription factor activity"/>
    <property type="evidence" value="ECO:0007669"/>
    <property type="project" value="InterPro"/>
</dbReference>
<evidence type="ECO:0000313" key="6">
    <source>
        <dbReference type="Proteomes" id="UP000095350"/>
    </source>
</evidence>
<feature type="domain" description="HTH marR-type" evidence="4">
    <location>
        <begin position="1"/>
        <end position="141"/>
    </location>
</feature>
<keyword evidence="3" id="KW-0804">Transcription</keyword>
<dbReference type="RefSeq" id="WP_055194681.1">
    <property type="nucleotide sequence ID" value="NZ_CABIYH010000016.1"/>
</dbReference>
<dbReference type="STRING" id="166486.ERS852572_02280"/>
<dbReference type="PROSITE" id="PS50995">
    <property type="entry name" value="HTH_MARR_2"/>
    <property type="match status" value="1"/>
</dbReference>
<keyword evidence="2" id="KW-0238">DNA-binding</keyword>
<dbReference type="Gene3D" id="1.10.10.10">
    <property type="entry name" value="Winged helix-like DNA-binding domain superfamily/Winged helix DNA-binding domain"/>
    <property type="match status" value="1"/>
</dbReference>
<dbReference type="Proteomes" id="UP000095350">
    <property type="component" value="Unassembled WGS sequence"/>
</dbReference>
<evidence type="ECO:0000256" key="2">
    <source>
        <dbReference type="ARBA" id="ARBA00023125"/>
    </source>
</evidence>
<dbReference type="InterPro" id="IPR036388">
    <property type="entry name" value="WH-like_DNA-bd_sf"/>
</dbReference>
<accession>A0A173URV0</accession>
<evidence type="ECO:0000256" key="3">
    <source>
        <dbReference type="ARBA" id="ARBA00023163"/>
    </source>
</evidence>
<evidence type="ECO:0000259" key="4">
    <source>
        <dbReference type="PROSITE" id="PS50995"/>
    </source>
</evidence>
<dbReference type="InterPro" id="IPR000835">
    <property type="entry name" value="HTH_MarR-typ"/>
</dbReference>
<reference evidence="5 6" key="1">
    <citation type="submission" date="2015-09" db="EMBL/GenBank/DDBJ databases">
        <authorList>
            <consortium name="Pathogen Informatics"/>
        </authorList>
    </citation>
    <scope>NUCLEOTIDE SEQUENCE [LARGE SCALE GENOMIC DNA]</scope>
    <source>
        <strain evidence="5 6">2789STDY5834960</strain>
    </source>
</reference>
<dbReference type="PANTHER" id="PTHR42756:SF1">
    <property type="entry name" value="TRANSCRIPTIONAL REPRESSOR OF EMRAB OPERON"/>
    <property type="match status" value="1"/>
</dbReference>
<dbReference type="AlphaFoldDB" id="A0A173URV0"/>
<name>A0A173URV0_9FIRM</name>
<keyword evidence="1" id="KW-0805">Transcription regulation</keyword>
<dbReference type="InterPro" id="IPR036390">
    <property type="entry name" value="WH_DNA-bd_sf"/>
</dbReference>
<protein>
    <submittedName>
        <fullName evidence="5">Transcriptional regulator SlyA</fullName>
    </submittedName>
</protein>
<evidence type="ECO:0000313" key="5">
    <source>
        <dbReference type="EMBL" id="CUN17524.1"/>
    </source>
</evidence>
<dbReference type="PANTHER" id="PTHR42756">
    <property type="entry name" value="TRANSCRIPTIONAL REGULATOR, MARR"/>
    <property type="match status" value="1"/>
</dbReference>
<proteinExistence type="predicted"/>
<evidence type="ECO:0000256" key="1">
    <source>
        <dbReference type="ARBA" id="ARBA00023015"/>
    </source>
</evidence>
<dbReference type="OrthoDB" id="2297442at2"/>